<dbReference type="EMBL" id="CP016364">
    <property type="protein sequence ID" value="APG45931.1"/>
    <property type="molecule type" value="Genomic_DNA"/>
</dbReference>
<dbReference type="SUPFAM" id="SSF55961">
    <property type="entry name" value="Bet v1-like"/>
    <property type="match status" value="1"/>
</dbReference>
<dbReference type="OrthoDB" id="7860307at2"/>
<name>A0A1L3I1E9_9RHOB</name>
<dbReference type="AlphaFoldDB" id="A0A1L3I1E9"/>
<evidence type="ECO:0000313" key="1">
    <source>
        <dbReference type="EMBL" id="APG45931.1"/>
    </source>
</evidence>
<gene>
    <name evidence="1" type="ORF">PhaeoP97_00486</name>
</gene>
<proteinExistence type="predicted"/>
<organism evidence="1 2">
    <name type="scientific">Phaeobacter porticola</name>
    <dbReference type="NCBI Taxonomy" id="1844006"/>
    <lineage>
        <taxon>Bacteria</taxon>
        <taxon>Pseudomonadati</taxon>
        <taxon>Pseudomonadota</taxon>
        <taxon>Alphaproteobacteria</taxon>
        <taxon>Rhodobacterales</taxon>
        <taxon>Roseobacteraceae</taxon>
        <taxon>Phaeobacter</taxon>
    </lineage>
</organism>
<reference evidence="2" key="1">
    <citation type="submission" date="2016-07" db="EMBL/GenBank/DDBJ databases">
        <title>Phaeobacter portensis sp. nov., a tropodithietic acid producing bacterium isolated from a German harbor.</title>
        <authorList>
            <person name="Freese H.M."/>
            <person name="Bunk B."/>
            <person name="Breider S."/>
            <person name="Brinkhoff T."/>
        </authorList>
    </citation>
    <scope>NUCLEOTIDE SEQUENCE [LARGE SCALE GENOMIC DNA]</scope>
    <source>
        <strain evidence="2">P97</strain>
    </source>
</reference>
<dbReference type="CDD" id="cd07812">
    <property type="entry name" value="SRPBCC"/>
    <property type="match status" value="1"/>
</dbReference>
<protein>
    <recommendedName>
        <fullName evidence="3">Polyketide cyclase / dehydrase and lipid transport</fullName>
    </recommendedName>
</protein>
<evidence type="ECO:0000313" key="2">
    <source>
        <dbReference type="Proteomes" id="UP000183859"/>
    </source>
</evidence>
<accession>A0A1L3I1E9</accession>
<dbReference type="Gene3D" id="3.30.530.20">
    <property type="match status" value="1"/>
</dbReference>
<dbReference type="KEGG" id="php:PhaeoP97_00486"/>
<dbReference type="STRING" id="1844006.PhaeoP97_00486"/>
<keyword evidence="2" id="KW-1185">Reference proteome</keyword>
<sequence>MDFSSKEDIEAPIAEVFQAITDFESMERMALRRGVDVQCLGDVQRPDKGLAWDVWFQFRGKQRNLHLSLEGYEPVTQMIISGAGSGLDGAMEVELVALSPQRTRLSVALSLAPKTLAGRLLVQSLKLAKTRLNRGFKKRVAEFARQTEERMSRLT</sequence>
<evidence type="ECO:0008006" key="3">
    <source>
        <dbReference type="Google" id="ProtNLM"/>
    </source>
</evidence>
<dbReference type="RefSeq" id="WP_072503717.1">
    <property type="nucleotide sequence ID" value="NZ_CP016364.1"/>
</dbReference>
<dbReference type="Proteomes" id="UP000183859">
    <property type="component" value="Chromosome"/>
</dbReference>
<dbReference type="InterPro" id="IPR023393">
    <property type="entry name" value="START-like_dom_sf"/>
</dbReference>